<dbReference type="STRING" id="99883.ENSTNIP00000009753"/>
<dbReference type="PANTHER" id="PTHR11958">
    <property type="entry name" value="SODIUM/DICARBOXYLATE SYMPORTER-RELATED"/>
    <property type="match status" value="1"/>
</dbReference>
<evidence type="ECO:0000256" key="9">
    <source>
        <dbReference type="ARBA" id="ARBA00048715"/>
    </source>
</evidence>
<evidence type="ECO:0000256" key="10">
    <source>
        <dbReference type="ARBA" id="ARBA00049118"/>
    </source>
</evidence>
<dbReference type="Pfam" id="PF00375">
    <property type="entry name" value="SDF"/>
    <property type="match status" value="1"/>
</dbReference>
<dbReference type="Ensembl" id="ENSTNIT00000009929.1">
    <property type="protein sequence ID" value="ENSTNIP00000009753.1"/>
    <property type="gene ID" value="ENSTNIG00000006954.1"/>
</dbReference>
<feature type="region of interest" description="Disordered" evidence="12">
    <location>
        <begin position="521"/>
        <end position="553"/>
    </location>
</feature>
<evidence type="ECO:0000256" key="3">
    <source>
        <dbReference type="ARBA" id="ARBA00022692"/>
    </source>
</evidence>
<feature type="transmembrane region" description="Helical" evidence="11">
    <location>
        <begin position="223"/>
        <end position="243"/>
    </location>
</feature>
<dbReference type="OMA" id="DRINDMF"/>
<dbReference type="SUPFAM" id="SSF118215">
    <property type="entry name" value="Proton glutamate symport protein"/>
    <property type="match status" value="1"/>
</dbReference>
<comment type="catalytic activity">
    <reaction evidence="10">
        <text>D-aspartate(out) + K(+)(in) + 3 Na(+)(out) + H(+)(out) = D-aspartate(in) + K(+)(out) + 3 Na(+)(in) + H(+)(in)</text>
        <dbReference type="Rhea" id="RHEA:71379"/>
        <dbReference type="ChEBI" id="CHEBI:15378"/>
        <dbReference type="ChEBI" id="CHEBI:29101"/>
        <dbReference type="ChEBI" id="CHEBI:29103"/>
        <dbReference type="ChEBI" id="CHEBI:29990"/>
    </reaction>
</comment>
<dbReference type="InterPro" id="IPR001991">
    <property type="entry name" value="Na-dicarboxylate_symporter"/>
</dbReference>
<dbReference type="GO" id="GO:0005886">
    <property type="term" value="C:plasma membrane"/>
    <property type="evidence" value="ECO:0007669"/>
    <property type="project" value="TreeGrafter"/>
</dbReference>
<dbReference type="GeneTree" id="ENSGT00940000156073"/>
<feature type="transmembrane region" description="Helical" evidence="11">
    <location>
        <begin position="296"/>
        <end position="322"/>
    </location>
</feature>
<feature type="transmembrane region" description="Helical" evidence="11">
    <location>
        <begin position="20"/>
        <end position="41"/>
    </location>
</feature>
<keyword evidence="14" id="KW-1185">Reference proteome</keyword>
<dbReference type="PANTHER" id="PTHR11958:SF22">
    <property type="entry name" value="EXCITATORY AMINO ACID TRANSPORTER 5"/>
    <property type="match status" value="1"/>
</dbReference>
<comment type="subcellular location">
    <subcellularLocation>
        <location evidence="1 11">Membrane</location>
        <topology evidence="1 11">Multi-pass membrane protein</topology>
    </subcellularLocation>
</comment>
<sequence length="553" mass="60729">VALDEVWGRVKNVCKQNGLLILSVLAVVIGCLLGFFLRGFLFPLQEVKYFQFPGELLMRMLKMLILPLVVSSLMSGLAALDAKCSSRLGIMTISYYLWTTFVAVVVGIVMVYIIHPGGAAQKEDSEDSKKPMTSSADALLDLIRNMFPANLVQATFQQYRTQRVPELIPKPTVAQLLDETTTRRLYIYGIQDDNGTDVQNFSLDLTPPPDVIMKTSPGTSEGMNVLGIVIFSATMGIMLGRMGPNGSALVNFCQSLNEAVLKIVAIVIWYFPFGIVFLVAGKILEMDDPSAMGKKLGFYAITVVMGLILHGLFILPAMYFFITKKSPIVYIRGILQALLISLATSSSSATLPITFKCLLENNHIDRRIIRFVLPVGATINMDGTALYEAVAAIFIAQVNNYELDFGQIITISITATAASIGAAGIPQAGLVTMVIVLTSVGLPTDDITLIIAVDWALDRFRTMVNVMGDALATGIMAHICRKDFVKEGEQVPLICETKPMISIQQMMTYQNQKLEEGIRPAEKKKHGHASHHKREHRDKDHCSVDMNGLETNV</sequence>
<dbReference type="PROSITE" id="PS00714">
    <property type="entry name" value="NA_DICARBOXYL_SYMP_2"/>
    <property type="match status" value="1"/>
</dbReference>
<evidence type="ECO:0000256" key="12">
    <source>
        <dbReference type="SAM" id="MobiDB-lite"/>
    </source>
</evidence>
<feature type="transmembrane region" description="Helical" evidence="11">
    <location>
        <begin position="263"/>
        <end position="284"/>
    </location>
</feature>
<keyword evidence="3 11" id="KW-0812">Transmembrane</keyword>
<keyword evidence="5 11" id="KW-1133">Transmembrane helix</keyword>
<comment type="catalytic activity">
    <reaction evidence="8">
        <text>K(+)(in) + L-glutamate(out) + 3 Na(+)(out) + H(+)(out) = K(+)(out) + L-glutamate(in) + 3 Na(+)(in) + H(+)(in)</text>
        <dbReference type="Rhea" id="RHEA:70699"/>
        <dbReference type="ChEBI" id="CHEBI:15378"/>
        <dbReference type="ChEBI" id="CHEBI:29101"/>
        <dbReference type="ChEBI" id="CHEBI:29103"/>
        <dbReference type="ChEBI" id="CHEBI:29985"/>
    </reaction>
</comment>
<dbReference type="InterPro" id="IPR036458">
    <property type="entry name" value="Na:dicarbo_symporter_sf"/>
</dbReference>
<reference evidence="13" key="2">
    <citation type="submission" date="2025-08" db="UniProtKB">
        <authorList>
            <consortium name="Ensembl"/>
        </authorList>
    </citation>
    <scope>IDENTIFICATION</scope>
</reference>
<reference evidence="13" key="3">
    <citation type="submission" date="2025-09" db="UniProtKB">
        <authorList>
            <consortium name="Ensembl"/>
        </authorList>
    </citation>
    <scope>IDENTIFICATION</scope>
</reference>
<feature type="transmembrane region" description="Helical" evidence="11">
    <location>
        <begin position="95"/>
        <end position="114"/>
    </location>
</feature>
<proteinExistence type="inferred from homology"/>
<dbReference type="GO" id="GO:0015501">
    <property type="term" value="F:glutamate:sodium symporter activity"/>
    <property type="evidence" value="ECO:0007669"/>
    <property type="project" value="TreeGrafter"/>
</dbReference>
<keyword evidence="6 11" id="KW-0472">Membrane</keyword>
<feature type="transmembrane region" description="Helical" evidence="11">
    <location>
        <begin position="408"/>
        <end position="437"/>
    </location>
</feature>
<dbReference type="FunFam" id="1.10.3860.10:FF:000002">
    <property type="entry name" value="Amino acid transporter"/>
    <property type="match status" value="1"/>
</dbReference>
<dbReference type="Gene3D" id="1.10.3860.10">
    <property type="entry name" value="Sodium:dicarboxylate symporter"/>
    <property type="match status" value="1"/>
</dbReference>
<organism evidence="13 14">
    <name type="scientific">Tetraodon nigroviridis</name>
    <name type="common">Spotted green pufferfish</name>
    <name type="synonym">Chelonodon nigroviridis</name>
    <dbReference type="NCBI Taxonomy" id="99883"/>
    <lineage>
        <taxon>Eukaryota</taxon>
        <taxon>Metazoa</taxon>
        <taxon>Chordata</taxon>
        <taxon>Craniata</taxon>
        <taxon>Vertebrata</taxon>
        <taxon>Euteleostomi</taxon>
        <taxon>Actinopterygii</taxon>
        <taxon>Neopterygii</taxon>
        <taxon>Teleostei</taxon>
        <taxon>Neoteleostei</taxon>
        <taxon>Acanthomorphata</taxon>
        <taxon>Eupercaria</taxon>
        <taxon>Tetraodontiformes</taxon>
        <taxon>Tetradontoidea</taxon>
        <taxon>Tetraodontidae</taxon>
        <taxon>Tetraodon</taxon>
    </lineage>
</organism>
<feature type="transmembrane region" description="Helical" evidence="11">
    <location>
        <begin position="371"/>
        <end position="396"/>
    </location>
</feature>
<dbReference type="HOGENOM" id="CLU_019375_3_2_1"/>
<dbReference type="InParanoid" id="H3CNC2"/>
<dbReference type="AlphaFoldDB" id="H3CNC2"/>
<name>H3CNC2_TETNG</name>
<evidence type="ECO:0000256" key="5">
    <source>
        <dbReference type="ARBA" id="ARBA00022989"/>
    </source>
</evidence>
<evidence type="ECO:0000313" key="14">
    <source>
        <dbReference type="Proteomes" id="UP000007303"/>
    </source>
</evidence>
<evidence type="ECO:0000256" key="4">
    <source>
        <dbReference type="ARBA" id="ARBA00022847"/>
    </source>
</evidence>
<reference evidence="14" key="1">
    <citation type="journal article" date="2004" name="Nature">
        <title>Genome duplication in the teleost fish Tetraodon nigroviridis reveals the early vertebrate proto-karyotype.</title>
        <authorList>
            <person name="Jaillon O."/>
            <person name="Aury J.-M."/>
            <person name="Brunet F."/>
            <person name="Petit J.-L."/>
            <person name="Stange-Thomann N."/>
            <person name="Mauceli E."/>
            <person name="Bouneau L."/>
            <person name="Fischer C."/>
            <person name="Ozouf-Costaz C."/>
            <person name="Bernot A."/>
            <person name="Nicaud S."/>
            <person name="Jaffe D."/>
            <person name="Fisher S."/>
            <person name="Lutfalla G."/>
            <person name="Dossat C."/>
            <person name="Segurens B."/>
            <person name="Dasilva C."/>
            <person name="Salanoubat M."/>
            <person name="Levy M."/>
            <person name="Boudet N."/>
            <person name="Castellano S."/>
            <person name="Anthouard V."/>
            <person name="Jubin C."/>
            <person name="Castelli V."/>
            <person name="Katinka M."/>
            <person name="Vacherie B."/>
            <person name="Biemont C."/>
            <person name="Skalli Z."/>
            <person name="Cattolico L."/>
            <person name="Poulain J."/>
            <person name="De Berardinis V."/>
            <person name="Cruaud C."/>
            <person name="Duprat S."/>
            <person name="Brottier P."/>
            <person name="Coutanceau J.-P."/>
            <person name="Gouzy J."/>
            <person name="Parra G."/>
            <person name="Lardier G."/>
            <person name="Chapple C."/>
            <person name="McKernan K.J."/>
            <person name="McEwan P."/>
            <person name="Bosak S."/>
            <person name="Kellis M."/>
            <person name="Volff J.-N."/>
            <person name="Guigo R."/>
            <person name="Zody M.C."/>
            <person name="Mesirov J."/>
            <person name="Lindblad-Toh K."/>
            <person name="Birren B."/>
            <person name="Nusbaum C."/>
            <person name="Kahn D."/>
            <person name="Robinson-Rechavi M."/>
            <person name="Laudet V."/>
            <person name="Schachter V."/>
            <person name="Quetier F."/>
            <person name="Saurin W."/>
            <person name="Scarpelli C."/>
            <person name="Wincker P."/>
            <person name="Lander E.S."/>
            <person name="Weissenbach J."/>
            <person name="Roest Crollius H."/>
        </authorList>
    </citation>
    <scope>NUCLEOTIDE SEQUENCE [LARGE SCALE GENOMIC DNA]</scope>
</reference>
<evidence type="ECO:0000256" key="7">
    <source>
        <dbReference type="ARBA" id="ARBA00023180"/>
    </source>
</evidence>
<keyword evidence="4 11" id="KW-0769">Symport</keyword>
<dbReference type="PRINTS" id="PR00173">
    <property type="entry name" value="EDTRNSPORT"/>
</dbReference>
<protein>
    <recommendedName>
        <fullName evidence="11">Amino acid transporter</fullName>
    </recommendedName>
</protein>
<keyword evidence="2 11" id="KW-0813">Transport</keyword>
<dbReference type="GO" id="GO:0015175">
    <property type="term" value="F:neutral L-amino acid transmembrane transporter activity"/>
    <property type="evidence" value="ECO:0007669"/>
    <property type="project" value="TreeGrafter"/>
</dbReference>
<evidence type="ECO:0000256" key="8">
    <source>
        <dbReference type="ARBA" id="ARBA00047601"/>
    </source>
</evidence>
<keyword evidence="7" id="KW-0325">Glycoprotein</keyword>
<evidence type="ECO:0000256" key="11">
    <source>
        <dbReference type="RuleBase" id="RU361216"/>
    </source>
</evidence>
<evidence type="ECO:0000256" key="2">
    <source>
        <dbReference type="ARBA" id="ARBA00022448"/>
    </source>
</evidence>
<feature type="transmembrane region" description="Helical" evidence="11">
    <location>
        <begin position="61"/>
        <end position="80"/>
    </location>
</feature>
<accession>H3CNC2</accession>
<dbReference type="FunCoup" id="H3CNC2">
    <property type="interactions" value="21"/>
</dbReference>
<comment type="similarity">
    <text evidence="11">Belongs to the dicarboxylate/amino acid:cation symporter (DAACS) (TC 2.A.23) family.</text>
</comment>
<dbReference type="PROSITE" id="PS00713">
    <property type="entry name" value="NA_DICARBOXYL_SYMP_1"/>
    <property type="match status" value="1"/>
</dbReference>
<dbReference type="GO" id="GO:0005313">
    <property type="term" value="F:L-glutamate transmembrane transporter activity"/>
    <property type="evidence" value="ECO:0007669"/>
    <property type="project" value="TreeGrafter"/>
</dbReference>
<evidence type="ECO:0000256" key="1">
    <source>
        <dbReference type="ARBA" id="ARBA00004141"/>
    </source>
</evidence>
<evidence type="ECO:0000256" key="6">
    <source>
        <dbReference type="ARBA" id="ARBA00023136"/>
    </source>
</evidence>
<comment type="catalytic activity">
    <reaction evidence="9">
        <text>K(+)(in) + L-aspartate(out) + 3 Na(+)(out) + H(+)(out) = K(+)(out) + L-aspartate(in) + 3 Na(+)(in) + H(+)(in)</text>
        <dbReference type="Rhea" id="RHEA:70851"/>
        <dbReference type="ChEBI" id="CHEBI:15378"/>
        <dbReference type="ChEBI" id="CHEBI:29101"/>
        <dbReference type="ChEBI" id="CHEBI:29103"/>
        <dbReference type="ChEBI" id="CHEBI:29991"/>
    </reaction>
</comment>
<dbReference type="Proteomes" id="UP000007303">
    <property type="component" value="Unassembled WGS sequence"/>
</dbReference>
<dbReference type="InterPro" id="IPR050746">
    <property type="entry name" value="DAACS"/>
</dbReference>
<evidence type="ECO:0000313" key="13">
    <source>
        <dbReference type="Ensembl" id="ENSTNIP00000009753.1"/>
    </source>
</evidence>
<feature type="compositionally biased region" description="Basic residues" evidence="12">
    <location>
        <begin position="522"/>
        <end position="536"/>
    </location>
</feature>
<dbReference type="InterPro" id="IPR018107">
    <property type="entry name" value="Na-dicarboxylate_symporter_CS"/>
</dbReference>